<keyword evidence="1" id="KW-1133">Transmembrane helix</keyword>
<reference evidence="3" key="1">
    <citation type="submission" date="2019-07" db="EMBL/GenBank/DDBJ databases">
        <title>Bacillus alkalisoli sp. nov. isolated from saline soil.</title>
        <authorList>
            <person name="Sun J.-Q."/>
            <person name="Xu L."/>
        </authorList>
    </citation>
    <scope>NUCLEOTIDE SEQUENCE [LARGE SCALE GENOMIC DNA]</scope>
    <source>
        <strain evidence="3">M4U3P1</strain>
    </source>
</reference>
<evidence type="ECO:0000256" key="1">
    <source>
        <dbReference type="SAM" id="Phobius"/>
    </source>
</evidence>
<organism evidence="2 3">
    <name type="scientific">Paenalkalicoccus suaedae</name>
    <dbReference type="NCBI Taxonomy" id="2592382"/>
    <lineage>
        <taxon>Bacteria</taxon>
        <taxon>Bacillati</taxon>
        <taxon>Bacillota</taxon>
        <taxon>Bacilli</taxon>
        <taxon>Bacillales</taxon>
        <taxon>Bacillaceae</taxon>
        <taxon>Paenalkalicoccus</taxon>
    </lineage>
</organism>
<keyword evidence="1" id="KW-0812">Transmembrane</keyword>
<dbReference type="KEGG" id="psua:FLK61_26990"/>
<gene>
    <name evidence="2" type="ORF">FLK61_26990</name>
</gene>
<feature type="transmembrane region" description="Helical" evidence="1">
    <location>
        <begin position="51"/>
        <end position="71"/>
    </location>
</feature>
<name>A0A859FCA7_9BACI</name>
<evidence type="ECO:0000313" key="2">
    <source>
        <dbReference type="EMBL" id="QKS70402.1"/>
    </source>
</evidence>
<sequence length="158" mass="17443">MKQGTTLFLKISLVVVGIIILSMSLFLLPWLSQEAIVISPDLSYLQYPVLIGIYVTAIPFFIALYQSFALLKRIDEHNAFSYFSVKALKNIKQCAMTIAGLYTLGIIALFFLHALHPSIALVGLAILFASVIIAVFASLLQKLLLQALLIKSENELTV</sequence>
<dbReference type="Proteomes" id="UP000318138">
    <property type="component" value="Chromosome"/>
</dbReference>
<dbReference type="EMBL" id="CP041372">
    <property type="protein sequence ID" value="QKS70402.1"/>
    <property type="molecule type" value="Genomic_DNA"/>
</dbReference>
<keyword evidence="3" id="KW-1185">Reference proteome</keyword>
<dbReference type="RefSeq" id="WP_176008441.1">
    <property type="nucleotide sequence ID" value="NZ_CP041372.2"/>
</dbReference>
<protein>
    <submittedName>
        <fullName evidence="2">DUF2975 domain-containing protein</fullName>
    </submittedName>
</protein>
<evidence type="ECO:0000313" key="3">
    <source>
        <dbReference type="Proteomes" id="UP000318138"/>
    </source>
</evidence>
<proteinExistence type="predicted"/>
<feature type="transmembrane region" description="Helical" evidence="1">
    <location>
        <begin position="91"/>
        <end position="112"/>
    </location>
</feature>
<feature type="transmembrane region" description="Helical" evidence="1">
    <location>
        <begin position="118"/>
        <end position="140"/>
    </location>
</feature>
<dbReference type="AlphaFoldDB" id="A0A859FCA7"/>
<feature type="transmembrane region" description="Helical" evidence="1">
    <location>
        <begin position="7"/>
        <end position="31"/>
    </location>
</feature>
<dbReference type="InterPro" id="IPR021354">
    <property type="entry name" value="DUF2975"/>
</dbReference>
<accession>A0A859FCA7</accession>
<dbReference type="Pfam" id="PF11188">
    <property type="entry name" value="DUF2975"/>
    <property type="match status" value="1"/>
</dbReference>
<keyword evidence="1" id="KW-0472">Membrane</keyword>